<protein>
    <submittedName>
        <fullName evidence="1">Uncharacterized protein</fullName>
    </submittedName>
</protein>
<proteinExistence type="predicted"/>
<dbReference type="AlphaFoldDB" id="A0A7S3Z3U0"/>
<organism evidence="1">
    <name type="scientific">Lotharella globosa</name>
    <dbReference type="NCBI Taxonomy" id="91324"/>
    <lineage>
        <taxon>Eukaryota</taxon>
        <taxon>Sar</taxon>
        <taxon>Rhizaria</taxon>
        <taxon>Cercozoa</taxon>
        <taxon>Chlorarachniophyceae</taxon>
        <taxon>Lotharella</taxon>
    </lineage>
</organism>
<sequence length="108" mass="11838">MHAAIILNLRTQTISMRARACAQRGFHARSHVGSMRSIAFLRARAIGRKSQCVPSISLFGSIGSDAIDLHSSSSWSTCLILAMHCFNPSSVSSFVFTKFILASFSFLR</sequence>
<evidence type="ECO:0000313" key="1">
    <source>
        <dbReference type="EMBL" id="CAE0670907.1"/>
    </source>
</evidence>
<gene>
    <name evidence="1" type="ORF">LGLO00237_LOCUS22547</name>
</gene>
<name>A0A7S3Z3U0_9EUKA</name>
<dbReference type="EMBL" id="HBIV01031626">
    <property type="protein sequence ID" value="CAE0670907.1"/>
    <property type="molecule type" value="Transcribed_RNA"/>
</dbReference>
<reference evidence="1" key="1">
    <citation type="submission" date="2021-01" db="EMBL/GenBank/DDBJ databases">
        <authorList>
            <person name="Corre E."/>
            <person name="Pelletier E."/>
            <person name="Niang G."/>
            <person name="Scheremetjew M."/>
            <person name="Finn R."/>
            <person name="Kale V."/>
            <person name="Holt S."/>
            <person name="Cochrane G."/>
            <person name="Meng A."/>
            <person name="Brown T."/>
            <person name="Cohen L."/>
        </authorList>
    </citation>
    <scope>NUCLEOTIDE SEQUENCE</scope>
    <source>
        <strain evidence="1">CCCM811</strain>
    </source>
</reference>
<accession>A0A7S3Z3U0</accession>